<proteinExistence type="predicted"/>
<keyword evidence="2" id="KW-1185">Reference proteome</keyword>
<evidence type="ECO:0000313" key="1">
    <source>
        <dbReference type="EMBL" id="KAK3244998.1"/>
    </source>
</evidence>
<accession>A0AAE0BZD4</accession>
<reference evidence="1 2" key="1">
    <citation type="journal article" date="2015" name="Genome Biol. Evol.">
        <title>Comparative Genomics of a Bacterivorous Green Alga Reveals Evolutionary Causalities and Consequences of Phago-Mixotrophic Mode of Nutrition.</title>
        <authorList>
            <person name="Burns J.A."/>
            <person name="Paasch A."/>
            <person name="Narechania A."/>
            <person name="Kim E."/>
        </authorList>
    </citation>
    <scope>NUCLEOTIDE SEQUENCE [LARGE SCALE GENOMIC DNA]</scope>
    <source>
        <strain evidence="1 2">PLY_AMNH</strain>
    </source>
</reference>
<organism evidence="1 2">
    <name type="scientific">Cymbomonas tetramitiformis</name>
    <dbReference type="NCBI Taxonomy" id="36881"/>
    <lineage>
        <taxon>Eukaryota</taxon>
        <taxon>Viridiplantae</taxon>
        <taxon>Chlorophyta</taxon>
        <taxon>Pyramimonadophyceae</taxon>
        <taxon>Pyramimonadales</taxon>
        <taxon>Pyramimonadaceae</taxon>
        <taxon>Cymbomonas</taxon>
    </lineage>
</organism>
<protein>
    <submittedName>
        <fullName evidence="1">Uncharacterized protein</fullName>
    </submittedName>
</protein>
<dbReference type="AlphaFoldDB" id="A0AAE0BZD4"/>
<dbReference type="Proteomes" id="UP001190700">
    <property type="component" value="Unassembled WGS sequence"/>
</dbReference>
<sequence length="108" mass="12099">MEEEAGKERDKLCTLRQLAALRDHGIELTRLGLPLKNLIHGENGAITILKGSTKKSFLMELEGKQRSECNRETTMDTNTTIYAVKDVEQALSLTILTPFLPRVSQLLC</sequence>
<evidence type="ECO:0000313" key="2">
    <source>
        <dbReference type="Proteomes" id="UP001190700"/>
    </source>
</evidence>
<name>A0AAE0BZD4_9CHLO</name>
<comment type="caution">
    <text evidence="1">The sequence shown here is derived from an EMBL/GenBank/DDBJ whole genome shotgun (WGS) entry which is preliminary data.</text>
</comment>
<dbReference type="EMBL" id="LGRX02031135">
    <property type="protein sequence ID" value="KAK3244998.1"/>
    <property type="molecule type" value="Genomic_DNA"/>
</dbReference>
<gene>
    <name evidence="1" type="ORF">CYMTET_45415</name>
</gene>